<evidence type="ECO:0000256" key="5">
    <source>
        <dbReference type="ARBA" id="ARBA00022989"/>
    </source>
</evidence>
<sequence length="407" mass="46209">MPLYYYYFLVLGLVSFVQCDFKLQIVKDMEGYVSPVSSENVEEKAGTAFSLICELITTDNDTKEYDENLSWAKGEKAKDLHSSNIVNRFKPVTSRKTINEAEKEFRPLRIEDKGTYFCVSLKFNLFKSIDLRVRHDIKRLEPRPLFETNFCNDQMFQCVSNGVCIISHYVCDGVADCRDRSDESEETCKGDPCRDKIPCDEGRCIPTSWCCDRNHDLNCTVTNRPKCCQILSESYEEFGFPNVNQTQINGARYLFVLVCILSILFSVVLLLLILSKVLVIYAKKAVVQEQRHRYCENIALRSQTAQLAHSDGDVYGFYRNSRTPRRLVEGGSDVGDPLLFPPRFAADPMDDQPPSYVDVLRSGGLMSEPPPPYASTEMLDVDGRGRRAPDDGSGNVTDLHIKIQENV</sequence>
<feature type="transmembrane region" description="Helical" evidence="8">
    <location>
        <begin position="253"/>
        <end position="274"/>
    </location>
</feature>
<dbReference type="GO" id="GO:0016192">
    <property type="term" value="P:vesicle-mediated transport"/>
    <property type="evidence" value="ECO:0007669"/>
    <property type="project" value="UniProtKB-ARBA"/>
</dbReference>
<evidence type="ECO:0000256" key="9">
    <source>
        <dbReference type="SAM" id="SignalP"/>
    </source>
</evidence>
<keyword evidence="7" id="KW-1015">Disulfide bond</keyword>
<dbReference type="Gene3D" id="4.10.400.10">
    <property type="entry name" value="Low-density Lipoprotein Receptor"/>
    <property type="match status" value="1"/>
</dbReference>
<evidence type="ECO:0000256" key="6">
    <source>
        <dbReference type="ARBA" id="ARBA00023136"/>
    </source>
</evidence>
<protein>
    <recommendedName>
        <fullName evidence="12">Ig-like domain-containing protein</fullName>
    </recommendedName>
</protein>
<evidence type="ECO:0000256" key="3">
    <source>
        <dbReference type="ARBA" id="ARBA00022692"/>
    </source>
</evidence>
<reference evidence="10" key="1">
    <citation type="submission" date="2021-12" db="EMBL/GenBank/DDBJ databases">
        <authorList>
            <person name="King R."/>
        </authorList>
    </citation>
    <scope>NUCLEOTIDE SEQUENCE</scope>
</reference>
<dbReference type="PANTHER" id="PTHR24270:SF60">
    <property type="entry name" value="CUB AND LDLA DOMAIN, ISOFORM A-RELATED"/>
    <property type="match status" value="1"/>
</dbReference>
<gene>
    <name evidence="10" type="ORF">MELIAE_LOCUS2642</name>
</gene>
<evidence type="ECO:0000256" key="4">
    <source>
        <dbReference type="ARBA" id="ARBA00022737"/>
    </source>
</evidence>
<keyword evidence="6 8" id="KW-0472">Membrane</keyword>
<name>A0A9P0AXE1_BRAAE</name>
<keyword evidence="5 8" id="KW-1133">Transmembrane helix</keyword>
<evidence type="ECO:0000256" key="1">
    <source>
        <dbReference type="ARBA" id="ARBA00004167"/>
    </source>
</evidence>
<evidence type="ECO:0008006" key="12">
    <source>
        <dbReference type="Google" id="ProtNLM"/>
    </source>
</evidence>
<dbReference type="GO" id="GO:0012505">
    <property type="term" value="C:endomembrane system"/>
    <property type="evidence" value="ECO:0007669"/>
    <property type="project" value="UniProtKB-SubCell"/>
</dbReference>
<feature type="signal peptide" evidence="9">
    <location>
        <begin position="1"/>
        <end position="19"/>
    </location>
</feature>
<keyword evidence="4" id="KW-0677">Repeat</keyword>
<dbReference type="InterPro" id="IPR036055">
    <property type="entry name" value="LDL_receptor-like_sf"/>
</dbReference>
<dbReference type="InterPro" id="IPR002172">
    <property type="entry name" value="LDrepeatLR_classA_rpt"/>
</dbReference>
<keyword evidence="3 8" id="KW-0812">Transmembrane</keyword>
<dbReference type="InterPro" id="IPR050685">
    <property type="entry name" value="LDLR"/>
</dbReference>
<dbReference type="PRINTS" id="PR00261">
    <property type="entry name" value="LDLRECEPTOR"/>
</dbReference>
<evidence type="ECO:0000313" key="10">
    <source>
        <dbReference type="EMBL" id="CAH0549525.1"/>
    </source>
</evidence>
<proteinExistence type="predicted"/>
<evidence type="ECO:0000256" key="7">
    <source>
        <dbReference type="ARBA" id="ARBA00023157"/>
    </source>
</evidence>
<dbReference type="Proteomes" id="UP001154078">
    <property type="component" value="Chromosome 11"/>
</dbReference>
<evidence type="ECO:0000256" key="8">
    <source>
        <dbReference type="SAM" id="Phobius"/>
    </source>
</evidence>
<dbReference type="SUPFAM" id="SSF57424">
    <property type="entry name" value="LDL receptor-like module"/>
    <property type="match status" value="1"/>
</dbReference>
<dbReference type="Pfam" id="PF00057">
    <property type="entry name" value="Ldl_recept_a"/>
    <property type="match status" value="1"/>
</dbReference>
<feature type="chain" id="PRO_5040315645" description="Ig-like domain-containing protein" evidence="9">
    <location>
        <begin position="20"/>
        <end position="407"/>
    </location>
</feature>
<keyword evidence="9" id="KW-0732">Signal</keyword>
<organism evidence="10 11">
    <name type="scientific">Brassicogethes aeneus</name>
    <name type="common">Rape pollen beetle</name>
    <name type="synonym">Meligethes aeneus</name>
    <dbReference type="NCBI Taxonomy" id="1431903"/>
    <lineage>
        <taxon>Eukaryota</taxon>
        <taxon>Metazoa</taxon>
        <taxon>Ecdysozoa</taxon>
        <taxon>Arthropoda</taxon>
        <taxon>Hexapoda</taxon>
        <taxon>Insecta</taxon>
        <taxon>Pterygota</taxon>
        <taxon>Neoptera</taxon>
        <taxon>Endopterygota</taxon>
        <taxon>Coleoptera</taxon>
        <taxon>Polyphaga</taxon>
        <taxon>Cucujiformia</taxon>
        <taxon>Nitidulidae</taxon>
        <taxon>Meligethinae</taxon>
        <taxon>Brassicogethes</taxon>
    </lineage>
</organism>
<comment type="subcellular location">
    <subcellularLocation>
        <location evidence="2">Endomembrane system</location>
    </subcellularLocation>
    <subcellularLocation>
        <location evidence="1">Membrane</location>
        <topology evidence="1">Single-pass membrane protein</topology>
    </subcellularLocation>
</comment>
<evidence type="ECO:0000256" key="2">
    <source>
        <dbReference type="ARBA" id="ARBA00004308"/>
    </source>
</evidence>
<dbReference type="PROSITE" id="PS01209">
    <property type="entry name" value="LDLRA_1"/>
    <property type="match status" value="1"/>
</dbReference>
<dbReference type="GO" id="GO:0005886">
    <property type="term" value="C:plasma membrane"/>
    <property type="evidence" value="ECO:0007669"/>
    <property type="project" value="TreeGrafter"/>
</dbReference>
<dbReference type="PANTHER" id="PTHR24270">
    <property type="entry name" value="LOW-DENSITY LIPOPROTEIN RECEPTOR-RELATED"/>
    <property type="match status" value="1"/>
</dbReference>
<evidence type="ECO:0000313" key="11">
    <source>
        <dbReference type="Proteomes" id="UP001154078"/>
    </source>
</evidence>
<dbReference type="SMART" id="SM00192">
    <property type="entry name" value="LDLa"/>
    <property type="match status" value="1"/>
</dbReference>
<dbReference type="OrthoDB" id="2019384at2759"/>
<keyword evidence="11" id="KW-1185">Reference proteome</keyword>
<dbReference type="InterPro" id="IPR023415">
    <property type="entry name" value="LDLR_class-A_CS"/>
</dbReference>
<accession>A0A9P0AXE1</accession>
<dbReference type="EMBL" id="OV121142">
    <property type="protein sequence ID" value="CAH0549525.1"/>
    <property type="molecule type" value="Genomic_DNA"/>
</dbReference>
<dbReference type="AlphaFoldDB" id="A0A9P0AXE1"/>
<dbReference type="CDD" id="cd00112">
    <property type="entry name" value="LDLa"/>
    <property type="match status" value="1"/>
</dbReference>